<reference evidence="2" key="2">
    <citation type="journal article" date="2021" name="Genome Biol. Evol.">
        <title>Developing a high-quality reference genome for a parasitic bivalve with doubly uniparental inheritance (Bivalvia: Unionida).</title>
        <authorList>
            <person name="Smith C.H."/>
        </authorList>
    </citation>
    <scope>NUCLEOTIDE SEQUENCE</scope>
    <source>
        <strain evidence="2">CHS0354</strain>
        <tissue evidence="2">Mantle</tissue>
    </source>
</reference>
<feature type="compositionally biased region" description="Basic residues" evidence="1">
    <location>
        <begin position="31"/>
        <end position="42"/>
    </location>
</feature>
<accession>A0AAE0S7E7</accession>
<reference evidence="2" key="3">
    <citation type="submission" date="2023-05" db="EMBL/GenBank/DDBJ databases">
        <authorList>
            <person name="Smith C.H."/>
        </authorList>
    </citation>
    <scope>NUCLEOTIDE SEQUENCE</scope>
    <source>
        <strain evidence="2">CHS0354</strain>
        <tissue evidence="2">Mantle</tissue>
    </source>
</reference>
<dbReference type="EMBL" id="JAEAOA010001606">
    <property type="protein sequence ID" value="KAK3586225.1"/>
    <property type="molecule type" value="Genomic_DNA"/>
</dbReference>
<protein>
    <submittedName>
        <fullName evidence="2">Uncharacterized protein</fullName>
    </submittedName>
</protein>
<proteinExistence type="predicted"/>
<sequence>MPAIWKYFQNLSQEAAKIRKDLRPMAATPTQHKKNENKKKNPKKTEPRPPKTKIGTTKENKTATFTVKAKTFRQPTAPLMLYGSKKTDDAFIKSLGITASFGLRYDNIPRGHSHGILRLIDRGVF</sequence>
<evidence type="ECO:0000313" key="2">
    <source>
        <dbReference type="EMBL" id="KAK3586225.1"/>
    </source>
</evidence>
<gene>
    <name evidence="2" type="ORF">CHS0354_027000</name>
</gene>
<feature type="region of interest" description="Disordered" evidence="1">
    <location>
        <begin position="18"/>
        <end position="60"/>
    </location>
</feature>
<evidence type="ECO:0000256" key="1">
    <source>
        <dbReference type="SAM" id="MobiDB-lite"/>
    </source>
</evidence>
<keyword evidence="3" id="KW-1185">Reference proteome</keyword>
<dbReference type="AlphaFoldDB" id="A0AAE0S7E7"/>
<organism evidence="2 3">
    <name type="scientific">Potamilus streckersoni</name>
    <dbReference type="NCBI Taxonomy" id="2493646"/>
    <lineage>
        <taxon>Eukaryota</taxon>
        <taxon>Metazoa</taxon>
        <taxon>Spiralia</taxon>
        <taxon>Lophotrochozoa</taxon>
        <taxon>Mollusca</taxon>
        <taxon>Bivalvia</taxon>
        <taxon>Autobranchia</taxon>
        <taxon>Heteroconchia</taxon>
        <taxon>Palaeoheterodonta</taxon>
        <taxon>Unionida</taxon>
        <taxon>Unionoidea</taxon>
        <taxon>Unionidae</taxon>
        <taxon>Ambleminae</taxon>
        <taxon>Lampsilini</taxon>
        <taxon>Potamilus</taxon>
    </lineage>
</organism>
<name>A0AAE0S7E7_9BIVA</name>
<comment type="caution">
    <text evidence="2">The sequence shown here is derived from an EMBL/GenBank/DDBJ whole genome shotgun (WGS) entry which is preliminary data.</text>
</comment>
<dbReference type="Proteomes" id="UP001195483">
    <property type="component" value="Unassembled WGS sequence"/>
</dbReference>
<feature type="non-terminal residue" evidence="2">
    <location>
        <position position="1"/>
    </location>
</feature>
<reference evidence="2" key="1">
    <citation type="journal article" date="2021" name="Genome Biol. Evol.">
        <title>A High-Quality Reference Genome for a Parasitic Bivalve with Doubly Uniparental Inheritance (Bivalvia: Unionida).</title>
        <authorList>
            <person name="Smith C.H."/>
        </authorList>
    </citation>
    <scope>NUCLEOTIDE SEQUENCE</scope>
    <source>
        <strain evidence="2">CHS0354</strain>
    </source>
</reference>
<evidence type="ECO:0000313" key="3">
    <source>
        <dbReference type="Proteomes" id="UP001195483"/>
    </source>
</evidence>